<proteinExistence type="predicted"/>
<dbReference type="InterPro" id="IPR007461">
    <property type="entry name" value="Ysc84_actin-binding"/>
</dbReference>
<dbReference type="AlphaFoldDB" id="A0A7C5J1E7"/>
<reference evidence="3" key="1">
    <citation type="journal article" date="2020" name="mSystems">
        <title>Genome- and Community-Level Interaction Insights into Carbon Utilization and Element Cycling Functions of Hydrothermarchaeota in Hydrothermal Sediment.</title>
        <authorList>
            <person name="Zhou Z."/>
            <person name="Liu Y."/>
            <person name="Xu W."/>
            <person name="Pan J."/>
            <person name="Luo Z.H."/>
            <person name="Li M."/>
        </authorList>
    </citation>
    <scope>NUCLEOTIDE SEQUENCE [LARGE SCALE GENOMIC DNA]</scope>
    <source>
        <strain evidence="3">HyVt-535</strain>
    </source>
</reference>
<feature type="chain" id="PRO_5028453226" description="Ysc84 actin-binding domain-containing protein" evidence="1">
    <location>
        <begin position="24"/>
        <end position="190"/>
    </location>
</feature>
<dbReference type="EMBL" id="DROM01000449">
    <property type="protein sequence ID" value="HHH14068.1"/>
    <property type="molecule type" value="Genomic_DNA"/>
</dbReference>
<keyword evidence="1" id="KW-0732">Signal</keyword>
<dbReference type="Proteomes" id="UP000886100">
    <property type="component" value="Unassembled WGS sequence"/>
</dbReference>
<dbReference type="Pfam" id="PF04366">
    <property type="entry name" value="Ysc84"/>
    <property type="match status" value="1"/>
</dbReference>
<evidence type="ECO:0000256" key="1">
    <source>
        <dbReference type="SAM" id="SignalP"/>
    </source>
</evidence>
<comment type="caution">
    <text evidence="3">The sequence shown here is derived from an EMBL/GenBank/DDBJ whole genome shotgun (WGS) entry which is preliminary data.</text>
</comment>
<protein>
    <recommendedName>
        <fullName evidence="2">Ysc84 actin-binding domain-containing protein</fullName>
    </recommendedName>
</protein>
<feature type="domain" description="Ysc84 actin-binding" evidence="2">
    <location>
        <begin position="85"/>
        <end position="150"/>
    </location>
</feature>
<sequence length="190" mass="19986">MRTTIVRSVVSMVLMMVAGLALADEYEAAIRMFKDADASARFFETSYGYAVFPTVGKGGIGVGGAYGKGRVYAQGRYVGDSSVTQVSLGFQLGGQAFSEIVFFEDERAFREFTSGNFEFGAGAGVVVITAAAQAQATTAGSSATVSGGPNNAETMGNRYNKGMATFIIPKGGLMYEATVSGQKFTYTPRN</sequence>
<accession>A0A7C5J1E7</accession>
<name>A0A7C5J1E7_9GAMM</name>
<evidence type="ECO:0000313" key="3">
    <source>
        <dbReference type="EMBL" id="HHH14068.1"/>
    </source>
</evidence>
<organism evidence="3">
    <name type="scientific">Thiolapillus brandeum</name>
    <dbReference type="NCBI Taxonomy" id="1076588"/>
    <lineage>
        <taxon>Bacteria</taxon>
        <taxon>Pseudomonadati</taxon>
        <taxon>Pseudomonadota</taxon>
        <taxon>Gammaproteobacteria</taxon>
        <taxon>Chromatiales</taxon>
        <taxon>Sedimenticolaceae</taxon>
        <taxon>Thiolapillus</taxon>
    </lineage>
</organism>
<gene>
    <name evidence="3" type="ORF">ENJ98_07505</name>
</gene>
<feature type="signal peptide" evidence="1">
    <location>
        <begin position="1"/>
        <end position="23"/>
    </location>
</feature>
<evidence type="ECO:0000259" key="2">
    <source>
        <dbReference type="Pfam" id="PF04366"/>
    </source>
</evidence>